<dbReference type="EMBL" id="LR797360">
    <property type="protein sequence ID" value="CAB4205583.1"/>
    <property type="molecule type" value="Genomic_DNA"/>
</dbReference>
<protein>
    <submittedName>
        <fullName evidence="1">Uncharacterized protein</fullName>
    </submittedName>
</protein>
<name>A0A6J5RQ33_9CAUD</name>
<organism evidence="1">
    <name type="scientific">uncultured Caudovirales phage</name>
    <dbReference type="NCBI Taxonomy" id="2100421"/>
    <lineage>
        <taxon>Viruses</taxon>
        <taxon>Duplodnaviria</taxon>
        <taxon>Heunggongvirae</taxon>
        <taxon>Uroviricota</taxon>
        <taxon>Caudoviricetes</taxon>
        <taxon>Peduoviridae</taxon>
        <taxon>Maltschvirus</taxon>
        <taxon>Maltschvirus maltsch</taxon>
    </lineage>
</organism>
<accession>A0A6J5RQ33</accession>
<evidence type="ECO:0000313" key="1">
    <source>
        <dbReference type="EMBL" id="CAB4195808.1"/>
    </source>
</evidence>
<reference evidence="1" key="1">
    <citation type="submission" date="2020-05" db="EMBL/GenBank/DDBJ databases">
        <authorList>
            <person name="Chiriac C."/>
            <person name="Salcher M."/>
            <person name="Ghai R."/>
            <person name="Kavagutti S V."/>
        </authorList>
    </citation>
    <scope>NUCLEOTIDE SEQUENCE</scope>
</reference>
<gene>
    <name evidence="1" type="ORF">UFOVP1286_44</name>
    <name evidence="2" type="ORF">UFOVP1407_74</name>
    <name evidence="3" type="ORF">UFOVP1640_41</name>
</gene>
<dbReference type="EMBL" id="LR797247">
    <property type="protein sequence ID" value="CAB4195808.1"/>
    <property type="molecule type" value="Genomic_DNA"/>
</dbReference>
<dbReference type="EMBL" id="LR797504">
    <property type="protein sequence ID" value="CAB4221640.1"/>
    <property type="molecule type" value="Genomic_DNA"/>
</dbReference>
<evidence type="ECO:0000313" key="3">
    <source>
        <dbReference type="EMBL" id="CAB4221640.1"/>
    </source>
</evidence>
<sequence length="62" mass="7329">MTKTEMVEELVNDLHLLFSERLIDSLRENNDVINQVDSIDEYIEAENEALRIFAKDLTKLYK</sequence>
<proteinExistence type="predicted"/>
<evidence type="ECO:0000313" key="2">
    <source>
        <dbReference type="EMBL" id="CAB4205583.1"/>
    </source>
</evidence>